<organism evidence="1">
    <name type="scientific">Flavobacterium capsici</name>
    <dbReference type="NCBI Taxonomy" id="3075618"/>
    <lineage>
        <taxon>Bacteria</taxon>
        <taxon>Pseudomonadati</taxon>
        <taxon>Bacteroidota</taxon>
        <taxon>Flavobacteriia</taxon>
        <taxon>Flavobacteriales</taxon>
        <taxon>Flavobacteriaceae</taxon>
        <taxon>Flavobacterium</taxon>
    </lineage>
</organism>
<keyword evidence="3" id="KW-1185">Reference proteome</keyword>
<proteinExistence type="predicted"/>
<sequence length="96" mass="11539">MDTQELIVVELFCQEYHVETSLIWDLEEFGLIETIQKDKVKYLNKNQIVTVEKIIRLHNDLSINKEGIEIILDLLNKIDELHQHNKHLRNRLDLYE</sequence>
<reference evidence="1 3" key="1">
    <citation type="submission" date="2023-09" db="EMBL/GenBank/DDBJ databases">
        <title>Flavobacterium sp. a novel bacteria isolate from Pepper rhizosphere.</title>
        <authorList>
            <person name="Peng Y."/>
            <person name="Lee J."/>
        </authorList>
    </citation>
    <scope>NUCLEOTIDE SEQUENCE</scope>
    <source>
        <strain evidence="1">PMR2A8</strain>
        <strain evidence="2 3">PMTSA4</strain>
    </source>
</reference>
<dbReference type="Proteomes" id="UP001304515">
    <property type="component" value="Chromosome"/>
</dbReference>
<dbReference type="EMBL" id="CP134890">
    <property type="protein sequence ID" value="WNM21984.1"/>
    <property type="molecule type" value="Genomic_DNA"/>
</dbReference>
<dbReference type="Pfam" id="PF13591">
    <property type="entry name" value="MerR_2"/>
    <property type="match status" value="1"/>
</dbReference>
<name>A0AA96EUE1_9FLAO</name>
<protein>
    <submittedName>
        <fullName evidence="1">Chaperone modulator CbpM</fullName>
    </submittedName>
</protein>
<dbReference type="Gene3D" id="1.10.1660.10">
    <property type="match status" value="1"/>
</dbReference>
<dbReference type="EMBL" id="CP134878">
    <property type="protein sequence ID" value="WNM17932.1"/>
    <property type="molecule type" value="Genomic_DNA"/>
</dbReference>
<accession>A0AA96EUE1</accession>
<dbReference type="RefSeq" id="WP_313321582.1">
    <property type="nucleotide sequence ID" value="NZ_CP134878.1"/>
</dbReference>
<gene>
    <name evidence="2" type="ORF">RN605_01190</name>
    <name evidence="1" type="ORF">RN608_07890</name>
</gene>
<dbReference type="KEGG" id="fcj:RN605_01190"/>
<evidence type="ECO:0000313" key="3">
    <source>
        <dbReference type="Proteomes" id="UP001304515"/>
    </source>
</evidence>
<evidence type="ECO:0000313" key="2">
    <source>
        <dbReference type="EMBL" id="WNM21984.1"/>
    </source>
</evidence>
<dbReference type="AlphaFoldDB" id="A0AA96EUE1"/>
<accession>A0AA96F0P1</accession>
<evidence type="ECO:0000313" key="1">
    <source>
        <dbReference type="EMBL" id="WNM17932.1"/>
    </source>
</evidence>